<accession>A0A255YUN8</accession>
<dbReference type="AlphaFoldDB" id="A0A255YUN8"/>
<name>A0A255YUN8_9PROT</name>
<protein>
    <submittedName>
        <fullName evidence="1">DUF4442 domain-containing protein</fullName>
    </submittedName>
</protein>
<keyword evidence="2" id="KW-1185">Reference proteome</keyword>
<dbReference type="OrthoDB" id="7354710at2"/>
<dbReference type="Pfam" id="PF14539">
    <property type="entry name" value="DUF4442"/>
    <property type="match status" value="1"/>
</dbReference>
<dbReference type="Gene3D" id="3.10.129.10">
    <property type="entry name" value="Hotdog Thioesterase"/>
    <property type="match status" value="1"/>
</dbReference>
<dbReference type="EMBL" id="NOXU01000031">
    <property type="protein sequence ID" value="OYQ32901.1"/>
    <property type="molecule type" value="Genomic_DNA"/>
</dbReference>
<evidence type="ECO:0000313" key="2">
    <source>
        <dbReference type="Proteomes" id="UP000216998"/>
    </source>
</evidence>
<dbReference type="InterPro" id="IPR029069">
    <property type="entry name" value="HotDog_dom_sf"/>
</dbReference>
<reference evidence="1 2" key="1">
    <citation type="submission" date="2017-07" db="EMBL/GenBank/DDBJ databases">
        <title>Niveispirillum cyanobacteriorum sp. nov., isolated from cyanobacterial aggregates in a eutrophic lake.</title>
        <authorList>
            <person name="Cai H."/>
        </authorList>
    </citation>
    <scope>NUCLEOTIDE SEQUENCE [LARGE SCALE GENOMIC DNA]</scope>
    <source>
        <strain evidence="2">TH1-14</strain>
    </source>
</reference>
<sequence length="149" mass="15730">MVYDMIRQQMVGSLPFVRHCGIDLVALGDGVAEARVSDQAAVKNHLGTPHAGVIFTLAETASGGAMAGAMAPVLLTVRPVAAQATIQYLSVAKGDLRAMARTGRPGAALRAELEAEGKVRFPVEVDILDGEGQTVSKMVVEWYVSPKRT</sequence>
<dbReference type="Proteomes" id="UP000216998">
    <property type="component" value="Unassembled WGS sequence"/>
</dbReference>
<organism evidence="1 2">
    <name type="scientific">Niveispirillum lacus</name>
    <dbReference type="NCBI Taxonomy" id="1981099"/>
    <lineage>
        <taxon>Bacteria</taxon>
        <taxon>Pseudomonadati</taxon>
        <taxon>Pseudomonadota</taxon>
        <taxon>Alphaproteobacteria</taxon>
        <taxon>Rhodospirillales</taxon>
        <taxon>Azospirillaceae</taxon>
        <taxon>Niveispirillum</taxon>
    </lineage>
</organism>
<evidence type="ECO:0000313" key="1">
    <source>
        <dbReference type="EMBL" id="OYQ32901.1"/>
    </source>
</evidence>
<dbReference type="InterPro" id="IPR027961">
    <property type="entry name" value="DUF4442"/>
</dbReference>
<dbReference type="CDD" id="cd03443">
    <property type="entry name" value="PaaI_thioesterase"/>
    <property type="match status" value="1"/>
</dbReference>
<comment type="caution">
    <text evidence="1">The sequence shown here is derived from an EMBL/GenBank/DDBJ whole genome shotgun (WGS) entry which is preliminary data.</text>
</comment>
<dbReference type="SUPFAM" id="SSF54637">
    <property type="entry name" value="Thioesterase/thiol ester dehydrase-isomerase"/>
    <property type="match status" value="1"/>
</dbReference>
<gene>
    <name evidence="1" type="ORF">CHU95_15785</name>
</gene>
<proteinExistence type="predicted"/>